<dbReference type="PROSITE" id="PS50835">
    <property type="entry name" value="IG_LIKE"/>
    <property type="match status" value="2"/>
</dbReference>
<dbReference type="InterPro" id="IPR007110">
    <property type="entry name" value="Ig-like_dom"/>
</dbReference>
<dbReference type="InterPro" id="IPR013783">
    <property type="entry name" value="Ig-like_fold"/>
</dbReference>
<dbReference type="Proteomes" id="UP001286313">
    <property type="component" value="Unassembled WGS sequence"/>
</dbReference>
<sequence length="159" mass="17421">MTGRPQPKVTWWHEGALLDDLSDGEKSEEVVANTLTLPNLSRQHLYRVITCRAANSNLTQPLHTSITIDMSFPPLEVRITGNQSPMGEGGTYTLECQATGSKPPAALSWWMDGLLMTPTHDQLRPSRLSPISLNFSYVFVPATNHPNPPPTTPTSTLAS</sequence>
<organism evidence="2 3">
    <name type="scientific">Petrolisthes cinctipes</name>
    <name type="common">Flat porcelain crab</name>
    <dbReference type="NCBI Taxonomy" id="88211"/>
    <lineage>
        <taxon>Eukaryota</taxon>
        <taxon>Metazoa</taxon>
        <taxon>Ecdysozoa</taxon>
        <taxon>Arthropoda</taxon>
        <taxon>Crustacea</taxon>
        <taxon>Multicrustacea</taxon>
        <taxon>Malacostraca</taxon>
        <taxon>Eumalacostraca</taxon>
        <taxon>Eucarida</taxon>
        <taxon>Decapoda</taxon>
        <taxon>Pleocyemata</taxon>
        <taxon>Anomura</taxon>
        <taxon>Galatheoidea</taxon>
        <taxon>Porcellanidae</taxon>
        <taxon>Petrolisthes</taxon>
    </lineage>
</organism>
<name>A0AAE1BKR6_PETCI</name>
<gene>
    <name evidence="2" type="ORF">Pcinc_041163</name>
</gene>
<dbReference type="PANTHER" id="PTHR23278:SF19">
    <property type="entry name" value="OBSCURIN"/>
    <property type="match status" value="1"/>
</dbReference>
<dbReference type="EMBL" id="JAWQEG010007521">
    <property type="protein sequence ID" value="KAK3852243.1"/>
    <property type="molecule type" value="Genomic_DNA"/>
</dbReference>
<feature type="domain" description="Ig-like" evidence="1">
    <location>
        <begin position="1"/>
        <end position="67"/>
    </location>
</feature>
<proteinExistence type="predicted"/>
<evidence type="ECO:0000259" key="1">
    <source>
        <dbReference type="PROSITE" id="PS50835"/>
    </source>
</evidence>
<reference evidence="2" key="1">
    <citation type="submission" date="2023-10" db="EMBL/GenBank/DDBJ databases">
        <title>Genome assemblies of two species of porcelain crab, Petrolisthes cinctipes and Petrolisthes manimaculis (Anomura: Porcellanidae).</title>
        <authorList>
            <person name="Angst P."/>
        </authorList>
    </citation>
    <scope>NUCLEOTIDE SEQUENCE</scope>
    <source>
        <strain evidence="2">PB745_01</strain>
        <tissue evidence="2">Gill</tissue>
    </source>
</reference>
<dbReference type="Gene3D" id="2.60.40.10">
    <property type="entry name" value="Immunoglobulins"/>
    <property type="match status" value="2"/>
</dbReference>
<accession>A0AAE1BKR6</accession>
<dbReference type="AlphaFoldDB" id="A0AAE1BKR6"/>
<keyword evidence="3" id="KW-1185">Reference proteome</keyword>
<evidence type="ECO:0000313" key="3">
    <source>
        <dbReference type="Proteomes" id="UP001286313"/>
    </source>
</evidence>
<dbReference type="InterPro" id="IPR036179">
    <property type="entry name" value="Ig-like_dom_sf"/>
</dbReference>
<feature type="domain" description="Ig-like" evidence="1">
    <location>
        <begin position="73"/>
        <end position="113"/>
    </location>
</feature>
<dbReference type="SUPFAM" id="SSF48726">
    <property type="entry name" value="Immunoglobulin"/>
    <property type="match status" value="2"/>
</dbReference>
<dbReference type="CDD" id="cd00096">
    <property type="entry name" value="Ig"/>
    <property type="match status" value="1"/>
</dbReference>
<dbReference type="PANTHER" id="PTHR23278">
    <property type="entry name" value="SIDESTEP PROTEIN"/>
    <property type="match status" value="1"/>
</dbReference>
<comment type="caution">
    <text evidence="2">The sequence shown here is derived from an EMBL/GenBank/DDBJ whole genome shotgun (WGS) entry which is preliminary data.</text>
</comment>
<evidence type="ECO:0000313" key="2">
    <source>
        <dbReference type="EMBL" id="KAK3852243.1"/>
    </source>
</evidence>
<protein>
    <recommendedName>
        <fullName evidence="1">Ig-like domain-containing protein</fullName>
    </recommendedName>
</protein>